<organism evidence="1 2">
    <name type="scientific">Funneliformis mosseae</name>
    <name type="common">Endomycorrhizal fungus</name>
    <name type="synonym">Glomus mosseae</name>
    <dbReference type="NCBI Taxonomy" id="27381"/>
    <lineage>
        <taxon>Eukaryota</taxon>
        <taxon>Fungi</taxon>
        <taxon>Fungi incertae sedis</taxon>
        <taxon>Mucoromycota</taxon>
        <taxon>Glomeromycotina</taxon>
        <taxon>Glomeromycetes</taxon>
        <taxon>Glomerales</taxon>
        <taxon>Glomeraceae</taxon>
        <taxon>Funneliformis</taxon>
    </lineage>
</organism>
<dbReference type="Proteomes" id="UP000789375">
    <property type="component" value="Unassembled WGS sequence"/>
</dbReference>
<comment type="caution">
    <text evidence="1">The sequence shown here is derived from an EMBL/GenBank/DDBJ whole genome shotgun (WGS) entry which is preliminary data.</text>
</comment>
<dbReference type="EMBL" id="CAJVPP010002074">
    <property type="protein sequence ID" value="CAG8586060.1"/>
    <property type="molecule type" value="Genomic_DNA"/>
</dbReference>
<evidence type="ECO:0000313" key="1">
    <source>
        <dbReference type="EMBL" id="CAG8586060.1"/>
    </source>
</evidence>
<protein>
    <submittedName>
        <fullName evidence="1">15820_t:CDS:1</fullName>
    </submittedName>
</protein>
<accession>A0A9N9G961</accession>
<name>A0A9N9G961_FUNMO</name>
<keyword evidence="2" id="KW-1185">Reference proteome</keyword>
<gene>
    <name evidence="1" type="ORF">FMOSSE_LOCUS8197</name>
</gene>
<evidence type="ECO:0000313" key="2">
    <source>
        <dbReference type="Proteomes" id="UP000789375"/>
    </source>
</evidence>
<dbReference type="AlphaFoldDB" id="A0A9N9G961"/>
<sequence>MDAFQKLLFELKYSIKQDRLRVIKKVLYEDSNIHIYFVIPKDKFGNFKTKLPYKNK</sequence>
<proteinExistence type="predicted"/>
<reference evidence="1" key="1">
    <citation type="submission" date="2021-06" db="EMBL/GenBank/DDBJ databases">
        <authorList>
            <person name="Kallberg Y."/>
            <person name="Tangrot J."/>
            <person name="Rosling A."/>
        </authorList>
    </citation>
    <scope>NUCLEOTIDE SEQUENCE</scope>
    <source>
        <strain evidence="1">87-6 pot B 2015</strain>
    </source>
</reference>